<dbReference type="InterPro" id="IPR000008">
    <property type="entry name" value="C2_dom"/>
</dbReference>
<feature type="compositionally biased region" description="Low complexity" evidence="2">
    <location>
        <begin position="589"/>
        <end position="630"/>
    </location>
</feature>
<dbReference type="Gene3D" id="3.60.10.10">
    <property type="entry name" value="Endonuclease/exonuclease/phosphatase"/>
    <property type="match status" value="2"/>
</dbReference>
<sequence length="1024" mass="112107">MNPRRWLSLGSVEDTDGDFAGVGRVIQGMPINGSQGSASHFPLARAQSLPAAAAAVPGVPLSTSSMTSIGEESGNKKLEEQPCRLRVTITKVKDLRKSGVGSGNDLNEFIFHLFVGQAEQTSKVLKYRPDEDGVSEVNVSFLFDVPGVEKSHLRVHAYRKQLWGTSKIGVCPAISIAGLFSCQQQQQPPPPPQQQQQQQPSSGSGCGGVGYGGTNERVARGSWIALQQKKGLREENVGMVYLDLLALRAPETVEQLSVLVGTWNVGNTPPPSDLSSWLPHFAVTEHAHHHHINLRESSNLVTGKAEAAAKAAGEIAGQATAAGGGGVGDEHLQEQGHPPVQKQREACQELQGEGGQRENLKGRASEERQRMRPHHIVAIGAQECDYEPPKPYRDTADHWVASLWDHLGRATYNLVKATSRGQMRLVVFVHHDYELAVRGVESITEATGAGNVMANKGAVVVSLKYWDTSLCFVNSHFAAHAGQCEARNEDYREVVQHARVGMVEMDILNQFQHLFWMGDLNYRLDLTETEKGKTVGGVSMSSKSMLPFPLSVRLIPPQGGCWRDGSGHRSSTGGANNVKNSERGLGGLNNSKTTSTDSSSSSGNNGTGNDNGSNNSSTNDDSSVGSGVNSINSFKRKESRKKKKPKEDLWKLVVEKIAERKFDELLTFDELRREQAMGRAFVGFQEGPIAFAPTFKVLRGKEEEYARSRAPAWCDRILRRSLPGREDDLVLQSHYSAPSITTSDHKPVGAIFSLAVYTLPVEQPAPFGNFLNGLDYLVHFKKLKASGLKKHDVIGLLPDPCVVFLGPNVAGSVRTKSKKSTLNPEWKEETETPVVVLRASSIERLEREYLYIQVMDTSSFGRSEETLGYGVLPLREAARAFELTRGKPPGVAVPFKIDLTRKGVVAGQLEGECRLTYERRCKYSRSCSARQLVIVGFRAGSRSFKENVSRLRDLFRRMLSQVTLLLRLRQLLGPAMETELASPVHCGRARGEAAVTPSPPTSELACFPSSPDPPRFFRLRTKIA</sequence>
<feature type="compositionally biased region" description="Basic and acidic residues" evidence="2">
    <location>
        <begin position="355"/>
        <end position="370"/>
    </location>
</feature>
<keyword evidence="5" id="KW-1185">Reference proteome</keyword>
<feature type="region of interest" description="Disordered" evidence="2">
    <location>
        <begin position="348"/>
        <end position="370"/>
    </location>
</feature>
<feature type="compositionally biased region" description="Low complexity" evidence="2">
    <location>
        <begin position="194"/>
        <end position="203"/>
    </location>
</feature>
<feature type="compositionally biased region" description="Polar residues" evidence="2">
    <location>
        <begin position="568"/>
        <end position="579"/>
    </location>
</feature>
<dbReference type="GO" id="GO:0004439">
    <property type="term" value="F:phosphatidylinositol-4,5-bisphosphate 5-phosphatase activity"/>
    <property type="evidence" value="ECO:0007669"/>
    <property type="project" value="TreeGrafter"/>
</dbReference>
<dbReference type="SUPFAM" id="SSF56219">
    <property type="entry name" value="DNase I-like"/>
    <property type="match status" value="1"/>
</dbReference>
<accession>A0A388LKQ6</accession>
<protein>
    <recommendedName>
        <fullName evidence="3">C2 domain-containing protein</fullName>
    </recommendedName>
</protein>
<evidence type="ECO:0000313" key="5">
    <source>
        <dbReference type="Proteomes" id="UP000265515"/>
    </source>
</evidence>
<dbReference type="SMART" id="SM00128">
    <property type="entry name" value="IPPc"/>
    <property type="match status" value="1"/>
</dbReference>
<dbReference type="InterPro" id="IPR036691">
    <property type="entry name" value="Endo/exonu/phosph_ase_sf"/>
</dbReference>
<evidence type="ECO:0000313" key="4">
    <source>
        <dbReference type="EMBL" id="GBG82908.1"/>
    </source>
</evidence>
<dbReference type="OrthoDB" id="62798at2759"/>
<dbReference type="Pfam" id="PF22669">
    <property type="entry name" value="Exo_endo_phos2"/>
    <property type="match status" value="2"/>
</dbReference>
<comment type="similarity">
    <text evidence="1">Belongs to the inositol polyphosphate 5-phosphatase family.</text>
</comment>
<dbReference type="SUPFAM" id="SSF49562">
    <property type="entry name" value="C2 domain (Calcium/lipid-binding domain, CaLB)"/>
    <property type="match status" value="1"/>
</dbReference>
<dbReference type="SMART" id="SM00239">
    <property type="entry name" value="C2"/>
    <property type="match status" value="1"/>
</dbReference>
<dbReference type="CDD" id="cd00030">
    <property type="entry name" value="C2"/>
    <property type="match status" value="1"/>
</dbReference>
<comment type="caution">
    <text evidence="4">The sequence shown here is derived from an EMBL/GenBank/DDBJ whole genome shotgun (WGS) entry which is preliminary data.</text>
</comment>
<dbReference type="EMBL" id="BFEA01000422">
    <property type="protein sequence ID" value="GBG82908.1"/>
    <property type="molecule type" value="Genomic_DNA"/>
</dbReference>
<feature type="region of interest" description="Disordered" evidence="2">
    <location>
        <begin position="559"/>
        <end position="646"/>
    </location>
</feature>
<feature type="region of interest" description="Disordered" evidence="2">
    <location>
        <begin position="320"/>
        <end position="339"/>
    </location>
</feature>
<dbReference type="PANTHER" id="PTHR11200">
    <property type="entry name" value="INOSITOL 5-PHOSPHATASE"/>
    <property type="match status" value="1"/>
</dbReference>
<evidence type="ECO:0000256" key="1">
    <source>
        <dbReference type="ARBA" id="ARBA00010768"/>
    </source>
</evidence>
<dbReference type="Pfam" id="PF00168">
    <property type="entry name" value="C2"/>
    <property type="match status" value="1"/>
</dbReference>
<dbReference type="PROSITE" id="PS50004">
    <property type="entry name" value="C2"/>
    <property type="match status" value="1"/>
</dbReference>
<feature type="domain" description="C2" evidence="3">
    <location>
        <begin position="758"/>
        <end position="887"/>
    </location>
</feature>
<dbReference type="Gramene" id="GBG82908">
    <property type="protein sequence ID" value="GBG82908"/>
    <property type="gene ID" value="CBR_g36435"/>
</dbReference>
<dbReference type="InterPro" id="IPR000300">
    <property type="entry name" value="IPPc"/>
</dbReference>
<dbReference type="InterPro" id="IPR046985">
    <property type="entry name" value="IP5"/>
</dbReference>
<dbReference type="InterPro" id="IPR035892">
    <property type="entry name" value="C2_domain_sf"/>
</dbReference>
<gene>
    <name evidence="4" type="ORF">CBR_g36435</name>
</gene>
<dbReference type="Gene3D" id="2.60.40.150">
    <property type="entry name" value="C2 domain"/>
    <property type="match status" value="1"/>
</dbReference>
<dbReference type="STRING" id="69332.A0A388LKQ6"/>
<reference evidence="4 5" key="1">
    <citation type="journal article" date="2018" name="Cell">
        <title>The Chara Genome: Secondary Complexity and Implications for Plant Terrestrialization.</title>
        <authorList>
            <person name="Nishiyama T."/>
            <person name="Sakayama H."/>
            <person name="Vries J.D."/>
            <person name="Buschmann H."/>
            <person name="Saint-Marcoux D."/>
            <person name="Ullrich K.K."/>
            <person name="Haas F.B."/>
            <person name="Vanderstraeten L."/>
            <person name="Becker D."/>
            <person name="Lang D."/>
            <person name="Vosolsobe S."/>
            <person name="Rombauts S."/>
            <person name="Wilhelmsson P.K.I."/>
            <person name="Janitza P."/>
            <person name="Kern R."/>
            <person name="Heyl A."/>
            <person name="Rumpler F."/>
            <person name="Villalobos L.I.A.C."/>
            <person name="Clay J.M."/>
            <person name="Skokan R."/>
            <person name="Toyoda A."/>
            <person name="Suzuki Y."/>
            <person name="Kagoshima H."/>
            <person name="Schijlen E."/>
            <person name="Tajeshwar N."/>
            <person name="Catarino B."/>
            <person name="Hetherington A.J."/>
            <person name="Saltykova A."/>
            <person name="Bonnot C."/>
            <person name="Breuninger H."/>
            <person name="Symeonidi A."/>
            <person name="Radhakrishnan G.V."/>
            <person name="Van Nieuwerburgh F."/>
            <person name="Deforce D."/>
            <person name="Chang C."/>
            <person name="Karol K.G."/>
            <person name="Hedrich R."/>
            <person name="Ulvskov P."/>
            <person name="Glockner G."/>
            <person name="Delwiche C.F."/>
            <person name="Petrasek J."/>
            <person name="Van de Peer Y."/>
            <person name="Friml J."/>
            <person name="Beilby M."/>
            <person name="Dolan L."/>
            <person name="Kohara Y."/>
            <person name="Sugano S."/>
            <person name="Fujiyama A."/>
            <person name="Delaux P.-M."/>
            <person name="Quint M."/>
            <person name="TheiBen G."/>
            <person name="Hagemann M."/>
            <person name="Harholt J."/>
            <person name="Dunand C."/>
            <person name="Zachgo S."/>
            <person name="Langdale J."/>
            <person name="Maumus F."/>
            <person name="Straeten D.V.D."/>
            <person name="Gould S.B."/>
            <person name="Rensing S.A."/>
        </authorList>
    </citation>
    <scope>NUCLEOTIDE SEQUENCE [LARGE SCALE GENOMIC DNA]</scope>
    <source>
        <strain evidence="4 5">S276</strain>
    </source>
</reference>
<name>A0A388LKQ6_CHABU</name>
<dbReference type="AlphaFoldDB" id="A0A388LKQ6"/>
<proteinExistence type="inferred from homology"/>
<dbReference type="GO" id="GO:0046856">
    <property type="term" value="P:phosphatidylinositol dephosphorylation"/>
    <property type="evidence" value="ECO:0007669"/>
    <property type="project" value="InterPro"/>
</dbReference>
<feature type="region of interest" description="Disordered" evidence="2">
    <location>
        <begin position="183"/>
        <end position="211"/>
    </location>
</feature>
<evidence type="ECO:0000256" key="2">
    <source>
        <dbReference type="SAM" id="MobiDB-lite"/>
    </source>
</evidence>
<dbReference type="Proteomes" id="UP000265515">
    <property type="component" value="Unassembled WGS sequence"/>
</dbReference>
<evidence type="ECO:0000259" key="3">
    <source>
        <dbReference type="PROSITE" id="PS50004"/>
    </source>
</evidence>
<dbReference type="PANTHER" id="PTHR11200:SF291">
    <property type="entry name" value="INOSITOL 5-PHOSPHATASE"/>
    <property type="match status" value="1"/>
</dbReference>
<organism evidence="4 5">
    <name type="scientific">Chara braunii</name>
    <name type="common">Braun's stonewort</name>
    <dbReference type="NCBI Taxonomy" id="69332"/>
    <lineage>
        <taxon>Eukaryota</taxon>
        <taxon>Viridiplantae</taxon>
        <taxon>Streptophyta</taxon>
        <taxon>Charophyceae</taxon>
        <taxon>Charales</taxon>
        <taxon>Characeae</taxon>
        <taxon>Chara</taxon>
    </lineage>
</organism>